<gene>
    <name evidence="1" type="ORF">A2782_01300</name>
</gene>
<comment type="caution">
    <text evidence="1">The sequence shown here is derived from an EMBL/GenBank/DDBJ whole genome shotgun (WGS) entry which is preliminary data.</text>
</comment>
<reference evidence="1 2" key="1">
    <citation type="journal article" date="2016" name="Nat. Commun.">
        <title>Thousands of microbial genomes shed light on interconnected biogeochemical processes in an aquifer system.</title>
        <authorList>
            <person name="Anantharaman K."/>
            <person name="Brown C.T."/>
            <person name="Hug L.A."/>
            <person name="Sharon I."/>
            <person name="Castelle C.J."/>
            <person name="Probst A.J."/>
            <person name="Thomas B.C."/>
            <person name="Singh A."/>
            <person name="Wilkins M.J."/>
            <person name="Karaoz U."/>
            <person name="Brodie E.L."/>
            <person name="Williams K.H."/>
            <person name="Hubbard S.S."/>
            <person name="Banfield J.F."/>
        </authorList>
    </citation>
    <scope>NUCLEOTIDE SEQUENCE [LARGE SCALE GENOMIC DNA]</scope>
</reference>
<name>A0A1G1V0W8_9BACT</name>
<proteinExistence type="predicted"/>
<accession>A0A1G1V0W8</accession>
<evidence type="ECO:0000313" key="1">
    <source>
        <dbReference type="EMBL" id="OGY08985.1"/>
    </source>
</evidence>
<dbReference type="Proteomes" id="UP000177967">
    <property type="component" value="Unassembled WGS sequence"/>
</dbReference>
<evidence type="ECO:0000313" key="2">
    <source>
        <dbReference type="Proteomes" id="UP000177967"/>
    </source>
</evidence>
<dbReference type="AlphaFoldDB" id="A0A1G1V0W8"/>
<dbReference type="EMBL" id="MHBW01000018">
    <property type="protein sequence ID" value="OGY08985.1"/>
    <property type="molecule type" value="Genomic_DNA"/>
</dbReference>
<protein>
    <submittedName>
        <fullName evidence="1">Uncharacterized protein</fullName>
    </submittedName>
</protein>
<sequence length="62" mass="6780">MRAQGGRGKHIQICLCLAQSIFFELPPNSVEATEFQATTKRGYGCASVAVRAEKRANKNVII</sequence>
<organism evidence="1 2">
    <name type="scientific">Candidatus Blackburnbacteria bacterium RIFCSPHIGHO2_01_FULL_43_15b</name>
    <dbReference type="NCBI Taxonomy" id="1797513"/>
    <lineage>
        <taxon>Bacteria</taxon>
        <taxon>Candidatus Blackburniibacteriota</taxon>
    </lineage>
</organism>